<reference evidence="4 5" key="1">
    <citation type="submission" date="2023-03" db="EMBL/GenBank/DDBJ databases">
        <title>Muricauda XX sp. nov. and Muricauda XXX sp. nov., two novel species isolated from Okinawa Trough.</title>
        <authorList>
            <person name="Cao W."/>
            <person name="Deng X."/>
        </authorList>
    </citation>
    <scope>NUCLEOTIDE SEQUENCE [LARGE SCALE GENOMIC DNA]</scope>
    <source>
        <strain evidence="4 5">81s02</strain>
    </source>
</reference>
<protein>
    <submittedName>
        <fullName evidence="4">RNA methyltransferase</fullName>
    </submittedName>
</protein>
<comment type="caution">
    <text evidence="4">The sequence shown here is derived from an EMBL/GenBank/DDBJ whole genome shotgun (WGS) entry which is preliminary data.</text>
</comment>
<dbReference type="InterPro" id="IPR001537">
    <property type="entry name" value="SpoU_MeTrfase"/>
</dbReference>
<dbReference type="SUPFAM" id="SSF75217">
    <property type="entry name" value="alpha/beta knot"/>
    <property type="match status" value="1"/>
</dbReference>
<evidence type="ECO:0000256" key="1">
    <source>
        <dbReference type="ARBA" id="ARBA00022603"/>
    </source>
</evidence>
<sequence length="179" mass="19922">MSRKLDNSELERLDVAEFKEAKKAPIIIILDNVRSLNNIGSVFRTADAFLVQKIFLCGITATPPHKDIRKTALGATESVDWEYRKDTLELVEELKKEGVRTVSVEQAEHSVLLNDFQVDAQETVALIFGNEVKGVSQEVVNACETVLEIPQFGTKHSLNISVSAGVVVWDVWSKLNAQK</sequence>
<dbReference type="Pfam" id="PF00588">
    <property type="entry name" value="SpoU_methylase"/>
    <property type="match status" value="1"/>
</dbReference>
<evidence type="ECO:0000259" key="3">
    <source>
        <dbReference type="Pfam" id="PF00588"/>
    </source>
</evidence>
<name>A0ABT5XPZ6_9FLAO</name>
<dbReference type="GO" id="GO:0032259">
    <property type="term" value="P:methylation"/>
    <property type="evidence" value="ECO:0007669"/>
    <property type="project" value="UniProtKB-KW"/>
</dbReference>
<dbReference type="InterPro" id="IPR029028">
    <property type="entry name" value="Alpha/beta_knot_MTases"/>
</dbReference>
<dbReference type="PANTHER" id="PTHR46429:SF1">
    <property type="entry name" value="23S RRNA (GUANOSINE-2'-O-)-METHYLTRANSFERASE RLMB"/>
    <property type="match status" value="1"/>
</dbReference>
<keyword evidence="1 4" id="KW-0489">Methyltransferase</keyword>
<dbReference type="EMBL" id="JARFVA010000004">
    <property type="protein sequence ID" value="MDF0707970.1"/>
    <property type="molecule type" value="Genomic_DNA"/>
</dbReference>
<accession>A0ABT5XPZ6</accession>
<dbReference type="PANTHER" id="PTHR46429">
    <property type="entry name" value="23S RRNA (GUANOSINE-2'-O-)-METHYLTRANSFERASE RLMB"/>
    <property type="match status" value="1"/>
</dbReference>
<keyword evidence="5" id="KW-1185">Reference proteome</keyword>
<evidence type="ECO:0000256" key="2">
    <source>
        <dbReference type="ARBA" id="ARBA00022679"/>
    </source>
</evidence>
<evidence type="ECO:0000313" key="4">
    <source>
        <dbReference type="EMBL" id="MDF0707970.1"/>
    </source>
</evidence>
<dbReference type="CDD" id="cd18097">
    <property type="entry name" value="SpoU-like"/>
    <property type="match status" value="1"/>
</dbReference>
<dbReference type="GO" id="GO:0008168">
    <property type="term" value="F:methyltransferase activity"/>
    <property type="evidence" value="ECO:0007669"/>
    <property type="project" value="UniProtKB-KW"/>
</dbReference>
<dbReference type="InterPro" id="IPR004441">
    <property type="entry name" value="rRNA_MeTrfase_TrmH"/>
</dbReference>
<proteinExistence type="predicted"/>
<dbReference type="RefSeq" id="WP_275649937.1">
    <property type="nucleotide sequence ID" value="NZ_JARFVA010000004.1"/>
</dbReference>
<dbReference type="Gene3D" id="3.40.1280.10">
    <property type="match status" value="1"/>
</dbReference>
<feature type="domain" description="tRNA/rRNA methyltransferase SpoU type" evidence="3">
    <location>
        <begin position="26"/>
        <end position="168"/>
    </location>
</feature>
<dbReference type="InterPro" id="IPR029026">
    <property type="entry name" value="tRNA_m1G_MTases_N"/>
</dbReference>
<keyword evidence="2" id="KW-0808">Transferase</keyword>
<evidence type="ECO:0000313" key="5">
    <source>
        <dbReference type="Proteomes" id="UP001217083"/>
    </source>
</evidence>
<organism evidence="4 5">
    <name type="scientific">Flagellimonas okinawensis</name>
    <dbReference type="NCBI Taxonomy" id="3031324"/>
    <lineage>
        <taxon>Bacteria</taxon>
        <taxon>Pseudomonadati</taxon>
        <taxon>Bacteroidota</taxon>
        <taxon>Flavobacteriia</taxon>
        <taxon>Flavobacteriales</taxon>
        <taxon>Flavobacteriaceae</taxon>
        <taxon>Flagellimonas</taxon>
    </lineage>
</organism>
<gene>
    <name evidence="4" type="ORF">PY091_12150</name>
</gene>
<dbReference type="Proteomes" id="UP001217083">
    <property type="component" value="Unassembled WGS sequence"/>
</dbReference>